<evidence type="ECO:0000256" key="1">
    <source>
        <dbReference type="SAM" id="MobiDB-lite"/>
    </source>
</evidence>
<proteinExistence type="predicted"/>
<dbReference type="EMBL" id="CAJVPJ010001647">
    <property type="protein sequence ID" value="CAG8599058.1"/>
    <property type="molecule type" value="Genomic_DNA"/>
</dbReference>
<accession>A0A9N9CGJ1</accession>
<dbReference type="Proteomes" id="UP000789572">
    <property type="component" value="Unassembled WGS sequence"/>
</dbReference>
<gene>
    <name evidence="2" type="ORF">POCULU_LOCUS7368</name>
</gene>
<reference evidence="2" key="1">
    <citation type="submission" date="2021-06" db="EMBL/GenBank/DDBJ databases">
        <authorList>
            <person name="Kallberg Y."/>
            <person name="Tangrot J."/>
            <person name="Rosling A."/>
        </authorList>
    </citation>
    <scope>NUCLEOTIDE SEQUENCE</scope>
    <source>
        <strain evidence="2">IA702</strain>
    </source>
</reference>
<protein>
    <submittedName>
        <fullName evidence="2">4177_t:CDS:1</fullName>
    </submittedName>
</protein>
<feature type="region of interest" description="Disordered" evidence="1">
    <location>
        <begin position="103"/>
        <end position="123"/>
    </location>
</feature>
<dbReference type="AlphaFoldDB" id="A0A9N9CGJ1"/>
<name>A0A9N9CGJ1_9GLOM</name>
<evidence type="ECO:0000313" key="3">
    <source>
        <dbReference type="Proteomes" id="UP000789572"/>
    </source>
</evidence>
<keyword evidence="3" id="KW-1185">Reference proteome</keyword>
<feature type="non-terminal residue" evidence="2">
    <location>
        <position position="123"/>
    </location>
</feature>
<sequence length="123" mass="13669">LNGETRLFLQLVIREILHLYLKIHRARNIRTVCNTALKSTADEATLAKTVSTTVIRTMHAKLLQTATDYDEIAVARSAETGAQSMTLTSGMCPQFGLRRLNEDTSQEKFANGEVGSKKTDELE</sequence>
<organism evidence="2 3">
    <name type="scientific">Paraglomus occultum</name>
    <dbReference type="NCBI Taxonomy" id="144539"/>
    <lineage>
        <taxon>Eukaryota</taxon>
        <taxon>Fungi</taxon>
        <taxon>Fungi incertae sedis</taxon>
        <taxon>Mucoromycota</taxon>
        <taxon>Glomeromycotina</taxon>
        <taxon>Glomeromycetes</taxon>
        <taxon>Paraglomerales</taxon>
        <taxon>Paraglomeraceae</taxon>
        <taxon>Paraglomus</taxon>
    </lineage>
</organism>
<evidence type="ECO:0000313" key="2">
    <source>
        <dbReference type="EMBL" id="CAG8599058.1"/>
    </source>
</evidence>
<comment type="caution">
    <text evidence="2">The sequence shown here is derived from an EMBL/GenBank/DDBJ whole genome shotgun (WGS) entry which is preliminary data.</text>
</comment>